<dbReference type="RefSeq" id="WP_229933646.1">
    <property type="nucleotide sequence ID" value="NZ_CAJHOF010000029.1"/>
</dbReference>
<dbReference type="PROSITE" id="PS00855">
    <property type="entry name" value="SPASE_II"/>
    <property type="match status" value="1"/>
</dbReference>
<evidence type="ECO:0000256" key="4">
    <source>
        <dbReference type="ARBA" id="ARBA00022692"/>
    </source>
</evidence>
<dbReference type="NCBIfam" id="TIGR00077">
    <property type="entry name" value="lspA"/>
    <property type="match status" value="1"/>
</dbReference>
<comment type="catalytic activity">
    <reaction evidence="9 10">
        <text>Release of signal peptides from bacterial membrane prolipoproteins. Hydrolyzes -Xaa-Yaa-Zaa-|-(S,diacylglyceryl)Cys-, in which Xaa is hydrophobic (preferably Leu), and Yaa (Ala or Ser) and Zaa (Gly or Ala) have small, neutral side chains.</text>
        <dbReference type="EC" id="3.4.23.36"/>
    </reaction>
</comment>
<feature type="transmembrane region" description="Helical" evidence="9">
    <location>
        <begin position="59"/>
        <end position="77"/>
    </location>
</feature>
<evidence type="ECO:0000256" key="8">
    <source>
        <dbReference type="ARBA" id="ARBA00023136"/>
    </source>
</evidence>
<organism evidence="12 13">
    <name type="scientific">Campylobacter majalis</name>
    <dbReference type="NCBI Taxonomy" id="2790656"/>
    <lineage>
        <taxon>Bacteria</taxon>
        <taxon>Pseudomonadati</taxon>
        <taxon>Campylobacterota</taxon>
        <taxon>Epsilonproteobacteria</taxon>
        <taxon>Campylobacterales</taxon>
        <taxon>Campylobacteraceae</taxon>
        <taxon>Campylobacter</taxon>
    </lineage>
</organism>
<evidence type="ECO:0000256" key="2">
    <source>
        <dbReference type="ARBA" id="ARBA00022475"/>
    </source>
</evidence>
<feature type="transmembrane region" description="Helical" evidence="9">
    <location>
        <begin position="118"/>
        <end position="140"/>
    </location>
</feature>
<comment type="subcellular location">
    <subcellularLocation>
        <location evidence="9">Cell membrane</location>
        <topology evidence="9">Multi-pass membrane protein</topology>
    </subcellularLocation>
</comment>
<evidence type="ECO:0000256" key="7">
    <source>
        <dbReference type="ARBA" id="ARBA00022989"/>
    </source>
</evidence>
<dbReference type="EC" id="3.4.23.36" evidence="9"/>
<evidence type="ECO:0000256" key="6">
    <source>
        <dbReference type="ARBA" id="ARBA00022801"/>
    </source>
</evidence>
<keyword evidence="2 9" id="KW-1003">Cell membrane</keyword>
<dbReference type="Pfam" id="PF01252">
    <property type="entry name" value="Peptidase_A8"/>
    <property type="match status" value="1"/>
</dbReference>
<feature type="active site" evidence="9">
    <location>
        <position position="128"/>
    </location>
</feature>
<keyword evidence="3 9" id="KW-0645">Protease</keyword>
<evidence type="ECO:0000313" key="12">
    <source>
        <dbReference type="EMBL" id="CAD7289792.1"/>
    </source>
</evidence>
<accession>A0ABN7KCK7</accession>
<name>A0ABN7KCK7_9BACT</name>
<keyword evidence="7 9" id="KW-1133">Transmembrane helix</keyword>
<dbReference type="InterPro" id="IPR001872">
    <property type="entry name" value="Peptidase_A8"/>
</dbReference>
<dbReference type="PANTHER" id="PTHR33695">
    <property type="entry name" value="LIPOPROTEIN SIGNAL PEPTIDASE"/>
    <property type="match status" value="1"/>
</dbReference>
<keyword evidence="4 9" id="KW-0812">Transmembrane</keyword>
<sequence>MRRILIIFTLVFMAVLVLDQCIKCFFVQTNFTMLGEYIDLVLTYNRGVAFSLFEFFGEWLKWIQIGLIVGIFGYLVYEKTLLKSHTIELGAILGAGVSNVLDRFNYGGVVDYIFWHKWFNFAVFNLADVIINLAVFGIILKSFFNKSKK</sequence>
<dbReference type="PANTHER" id="PTHR33695:SF1">
    <property type="entry name" value="LIPOPROTEIN SIGNAL PEPTIDASE"/>
    <property type="match status" value="1"/>
</dbReference>
<comment type="similarity">
    <text evidence="1 9 11">Belongs to the peptidase A8 family.</text>
</comment>
<feature type="active site" evidence="9">
    <location>
        <position position="111"/>
    </location>
</feature>
<keyword evidence="5 9" id="KW-0064">Aspartyl protease</keyword>
<protein>
    <recommendedName>
        <fullName evidence="9">Lipoprotein signal peptidase</fullName>
        <ecNumber evidence="9">3.4.23.36</ecNumber>
    </recommendedName>
    <alternativeName>
        <fullName evidence="9">Prolipoprotein signal peptidase</fullName>
    </alternativeName>
    <alternativeName>
        <fullName evidence="9">Signal peptidase II</fullName>
        <shortName evidence="9">SPase II</shortName>
    </alternativeName>
</protein>
<evidence type="ECO:0000256" key="5">
    <source>
        <dbReference type="ARBA" id="ARBA00022750"/>
    </source>
</evidence>
<comment type="caution">
    <text evidence="12">The sequence shown here is derived from an EMBL/GenBank/DDBJ whole genome shotgun (WGS) entry which is preliminary data.</text>
</comment>
<gene>
    <name evidence="9 12" type="primary">lspA</name>
    <name evidence="12" type="ORF">LMG7974_01875</name>
</gene>
<dbReference type="EMBL" id="CAJHOF010000029">
    <property type="protein sequence ID" value="CAD7289792.1"/>
    <property type="molecule type" value="Genomic_DNA"/>
</dbReference>
<evidence type="ECO:0000313" key="13">
    <source>
        <dbReference type="Proteomes" id="UP000789803"/>
    </source>
</evidence>
<keyword evidence="13" id="KW-1185">Reference proteome</keyword>
<keyword evidence="12" id="KW-0449">Lipoprotein</keyword>
<dbReference type="GO" id="GO:0004190">
    <property type="term" value="F:aspartic-type endopeptidase activity"/>
    <property type="evidence" value="ECO:0007669"/>
    <property type="project" value="UniProtKB-EC"/>
</dbReference>
<evidence type="ECO:0000256" key="11">
    <source>
        <dbReference type="RuleBase" id="RU004181"/>
    </source>
</evidence>
<evidence type="ECO:0000256" key="10">
    <source>
        <dbReference type="RuleBase" id="RU000594"/>
    </source>
</evidence>
<comment type="caution">
    <text evidence="9">Lacks conserved residue(s) required for the propagation of feature annotation.</text>
</comment>
<comment type="function">
    <text evidence="9 10">This protein specifically catalyzes the removal of signal peptides from prolipoproteins.</text>
</comment>
<dbReference type="Proteomes" id="UP000789803">
    <property type="component" value="Unassembled WGS sequence"/>
</dbReference>
<evidence type="ECO:0000256" key="3">
    <source>
        <dbReference type="ARBA" id="ARBA00022670"/>
    </source>
</evidence>
<keyword evidence="6 9" id="KW-0378">Hydrolase</keyword>
<dbReference type="PRINTS" id="PR00781">
    <property type="entry name" value="LIPOSIGPTASE"/>
</dbReference>
<evidence type="ECO:0000256" key="1">
    <source>
        <dbReference type="ARBA" id="ARBA00006139"/>
    </source>
</evidence>
<comment type="pathway">
    <text evidence="9">Protein modification; lipoprotein biosynthesis (signal peptide cleavage).</text>
</comment>
<evidence type="ECO:0000256" key="9">
    <source>
        <dbReference type="HAMAP-Rule" id="MF_00161"/>
    </source>
</evidence>
<dbReference type="HAMAP" id="MF_00161">
    <property type="entry name" value="LspA"/>
    <property type="match status" value="1"/>
</dbReference>
<proteinExistence type="inferred from homology"/>
<reference evidence="12 13" key="1">
    <citation type="submission" date="2020-11" db="EMBL/GenBank/DDBJ databases">
        <authorList>
            <person name="Peeters C."/>
        </authorList>
    </citation>
    <scope>NUCLEOTIDE SEQUENCE [LARGE SCALE GENOMIC DNA]</scope>
    <source>
        <strain evidence="12 13">LMG 7974</strain>
    </source>
</reference>
<keyword evidence="8 9" id="KW-0472">Membrane</keyword>